<name>A0A2U3LL77_9FIRM</name>
<gene>
    <name evidence="1" type="ORF">SBF1_610005</name>
</gene>
<evidence type="ECO:0000313" key="2">
    <source>
        <dbReference type="Proteomes" id="UP000238916"/>
    </source>
</evidence>
<dbReference type="AlphaFoldDB" id="A0A2U3LL77"/>
<evidence type="ECO:0000313" key="1">
    <source>
        <dbReference type="EMBL" id="SPF52711.1"/>
    </source>
</evidence>
<dbReference type="EMBL" id="OMOF01000568">
    <property type="protein sequence ID" value="SPF52711.1"/>
    <property type="molecule type" value="Genomic_DNA"/>
</dbReference>
<protein>
    <submittedName>
        <fullName evidence="1">Uncharacterized protein</fullName>
    </submittedName>
</protein>
<reference evidence="2" key="1">
    <citation type="submission" date="2018-02" db="EMBL/GenBank/DDBJ databases">
        <authorList>
            <person name="Hausmann B."/>
        </authorList>
    </citation>
    <scope>NUCLEOTIDE SEQUENCE [LARGE SCALE GENOMIC DNA]</scope>
    <source>
        <strain evidence="2">Peat soil MAG SbF1</strain>
    </source>
</reference>
<proteinExistence type="predicted"/>
<dbReference type="Proteomes" id="UP000238916">
    <property type="component" value="Unassembled WGS sequence"/>
</dbReference>
<organism evidence="1 2">
    <name type="scientific">Candidatus Desulfosporosinus infrequens</name>
    <dbReference type="NCBI Taxonomy" id="2043169"/>
    <lineage>
        <taxon>Bacteria</taxon>
        <taxon>Bacillati</taxon>
        <taxon>Bacillota</taxon>
        <taxon>Clostridia</taxon>
        <taxon>Eubacteriales</taxon>
        <taxon>Desulfitobacteriaceae</taxon>
        <taxon>Desulfosporosinus</taxon>
    </lineage>
</organism>
<accession>A0A2U3LL77</accession>
<sequence>MTKSKVRSRKIKELKSKIENYHHLSLHSLTPTCFETTKMFLFISIGLLSKLRPNPVVFVATVAET</sequence>